<dbReference type="AlphaFoldDB" id="A0AA37SVK1"/>
<reference evidence="1" key="2">
    <citation type="submission" date="2023-01" db="EMBL/GenBank/DDBJ databases">
        <title>Draft genome sequence of Portibacter lacus strain NBRC 108769.</title>
        <authorList>
            <person name="Sun Q."/>
            <person name="Mori K."/>
        </authorList>
    </citation>
    <scope>NUCLEOTIDE SEQUENCE</scope>
    <source>
        <strain evidence="1">NBRC 108769</strain>
    </source>
</reference>
<sequence>MGNAQQNYLVDHYDDPSLWTQVGTNVEISEGVVNFKNLSYAGQQRRVYRQLAEPLLTTDDWKFSFDFVYSELGFRSGPSVGHNLIVLTEDNKENGRLCPDIACTGQPISDTDYISVYYGNDLEGGNNRFSINSKINETFFTSDFIFFYNLNQKLYFDFEKVGVVLSLSVYVDEDRTILLNNQTVTSNLCEIAPLNFIQHCASAAGDYLRGLTGQIDNLILDKNYTTSCSPASKWYSNNTTVFPNFTKNIGIGTSDAQMKLSVVGNVGVEGDIIAKGVIARPSVWPDYVFSEDYNLKSLEELEKYIDKNAHLPGVPTEKEVLENGSDLGATNAILLEKIEELTLHLIEMNKRVKELESIISEGKK</sequence>
<reference evidence="1" key="1">
    <citation type="journal article" date="2014" name="Int. J. Syst. Evol. Microbiol.">
        <title>Complete genome sequence of Corynebacterium casei LMG S-19264T (=DSM 44701T), isolated from a smear-ripened cheese.</title>
        <authorList>
            <consortium name="US DOE Joint Genome Institute (JGI-PGF)"/>
            <person name="Walter F."/>
            <person name="Albersmeier A."/>
            <person name="Kalinowski J."/>
            <person name="Ruckert C."/>
        </authorList>
    </citation>
    <scope>NUCLEOTIDE SEQUENCE</scope>
    <source>
        <strain evidence="1">NBRC 108769</strain>
    </source>
</reference>
<protein>
    <submittedName>
        <fullName evidence="1">Uncharacterized protein</fullName>
    </submittedName>
</protein>
<organism evidence="1 2">
    <name type="scientific">Portibacter lacus</name>
    <dbReference type="NCBI Taxonomy" id="1099794"/>
    <lineage>
        <taxon>Bacteria</taxon>
        <taxon>Pseudomonadati</taxon>
        <taxon>Bacteroidota</taxon>
        <taxon>Saprospiria</taxon>
        <taxon>Saprospirales</taxon>
        <taxon>Haliscomenobacteraceae</taxon>
        <taxon>Portibacter</taxon>
    </lineage>
</organism>
<dbReference type="Proteomes" id="UP001156666">
    <property type="component" value="Unassembled WGS sequence"/>
</dbReference>
<evidence type="ECO:0000313" key="1">
    <source>
        <dbReference type="EMBL" id="GLR18575.1"/>
    </source>
</evidence>
<accession>A0AA37SVK1</accession>
<name>A0AA37SVK1_9BACT</name>
<keyword evidence="2" id="KW-1185">Reference proteome</keyword>
<evidence type="ECO:0000313" key="2">
    <source>
        <dbReference type="Proteomes" id="UP001156666"/>
    </source>
</evidence>
<proteinExistence type="predicted"/>
<gene>
    <name evidence="1" type="ORF">GCM10007940_31910</name>
</gene>
<comment type="caution">
    <text evidence="1">The sequence shown here is derived from an EMBL/GenBank/DDBJ whole genome shotgun (WGS) entry which is preliminary data.</text>
</comment>
<dbReference type="EMBL" id="BSOH01000021">
    <property type="protein sequence ID" value="GLR18575.1"/>
    <property type="molecule type" value="Genomic_DNA"/>
</dbReference>